<organism evidence="2 3">
    <name type="scientific">Aeromicrobium endophyticum</name>
    <dbReference type="NCBI Taxonomy" id="2292704"/>
    <lineage>
        <taxon>Bacteria</taxon>
        <taxon>Bacillati</taxon>
        <taxon>Actinomycetota</taxon>
        <taxon>Actinomycetes</taxon>
        <taxon>Propionibacteriales</taxon>
        <taxon>Nocardioidaceae</taxon>
        <taxon>Aeromicrobium</taxon>
    </lineage>
</organism>
<dbReference type="PANTHER" id="PTHR36973:SF4">
    <property type="entry name" value="NODULATION PROTEIN"/>
    <property type="match status" value="1"/>
</dbReference>
<feature type="domain" description="Methyltransferase FkbM" evidence="1">
    <location>
        <begin position="44"/>
        <end position="213"/>
    </location>
</feature>
<evidence type="ECO:0000313" key="3">
    <source>
        <dbReference type="Proteomes" id="UP000265581"/>
    </source>
</evidence>
<proteinExistence type="predicted"/>
<dbReference type="InterPro" id="IPR029063">
    <property type="entry name" value="SAM-dependent_MTases_sf"/>
</dbReference>
<dbReference type="AlphaFoldDB" id="A0A371PD16"/>
<evidence type="ECO:0000259" key="1">
    <source>
        <dbReference type="Pfam" id="PF05050"/>
    </source>
</evidence>
<keyword evidence="2" id="KW-0489">Methyltransferase</keyword>
<dbReference type="PANTHER" id="PTHR36973">
    <property type="entry name" value="SLL1456 PROTEIN-RELATED"/>
    <property type="match status" value="1"/>
</dbReference>
<dbReference type="OrthoDB" id="4104638at2"/>
<reference evidence="2 3" key="1">
    <citation type="submission" date="2018-08" db="EMBL/GenBank/DDBJ databases">
        <title>Aeromicrobium sp. M2KJ-4, whole genome shotgun sequence.</title>
        <authorList>
            <person name="Tuo L."/>
        </authorList>
    </citation>
    <scope>NUCLEOTIDE SEQUENCE [LARGE SCALE GENOMIC DNA]</scope>
    <source>
        <strain evidence="2 3">M2KJ-4</strain>
    </source>
</reference>
<dbReference type="NCBIfam" id="TIGR01444">
    <property type="entry name" value="fkbM_fam"/>
    <property type="match status" value="1"/>
</dbReference>
<gene>
    <name evidence="2" type="ORF">DX116_07685</name>
</gene>
<name>A0A371PD16_9ACTN</name>
<comment type="caution">
    <text evidence="2">The sequence shown here is derived from an EMBL/GenBank/DDBJ whole genome shotgun (WGS) entry which is preliminary data.</text>
</comment>
<dbReference type="EMBL" id="QUBR01000001">
    <property type="protein sequence ID" value="REK73418.1"/>
    <property type="molecule type" value="Genomic_DNA"/>
</dbReference>
<protein>
    <submittedName>
        <fullName evidence="2">FkbM family methyltransferase</fullName>
    </submittedName>
</protein>
<dbReference type="GO" id="GO:0032259">
    <property type="term" value="P:methylation"/>
    <property type="evidence" value="ECO:0007669"/>
    <property type="project" value="UniProtKB-KW"/>
</dbReference>
<dbReference type="SUPFAM" id="SSF53335">
    <property type="entry name" value="S-adenosyl-L-methionine-dependent methyltransferases"/>
    <property type="match status" value="1"/>
</dbReference>
<keyword evidence="3" id="KW-1185">Reference proteome</keyword>
<evidence type="ECO:0000313" key="2">
    <source>
        <dbReference type="EMBL" id="REK73418.1"/>
    </source>
</evidence>
<dbReference type="InterPro" id="IPR006342">
    <property type="entry name" value="FkbM_mtfrase"/>
</dbReference>
<sequence length="241" mass="25855">MSVRDRGMTAVASALGRRGFELRRHPARRRQHVLARHGVDLVLDVGAADGGYGTSLRSFGYRGDILSFEPQTAAFARLQATIADDVAWSARHLALGPDTGRLTMNIASNSTSSSLLPMLDTHVAAAPSVRYVGTETVTVARLDDEVADVVAAHRRPFLKIDTQGFEREVLAGAAQTVEACVGVQLELSLVPLYDGGMLIDEAIGWAYDYGFQMVGLEQGYAAPTGEILQIDGVFVRPAAEV</sequence>
<keyword evidence="2" id="KW-0808">Transferase</keyword>
<dbReference type="GO" id="GO:0008171">
    <property type="term" value="F:O-methyltransferase activity"/>
    <property type="evidence" value="ECO:0007669"/>
    <property type="project" value="TreeGrafter"/>
</dbReference>
<dbReference type="Gene3D" id="3.40.50.150">
    <property type="entry name" value="Vaccinia Virus protein VP39"/>
    <property type="match status" value="1"/>
</dbReference>
<accession>A0A371PD16</accession>
<dbReference type="Pfam" id="PF05050">
    <property type="entry name" value="Methyltransf_21"/>
    <property type="match status" value="1"/>
</dbReference>
<dbReference type="RefSeq" id="WP_119703530.1">
    <property type="nucleotide sequence ID" value="NZ_JBHSOI010000001.1"/>
</dbReference>
<dbReference type="InterPro" id="IPR053188">
    <property type="entry name" value="FkbM_Methyltransferase"/>
</dbReference>
<dbReference type="Proteomes" id="UP000265581">
    <property type="component" value="Unassembled WGS sequence"/>
</dbReference>